<dbReference type="EMBL" id="AF542036">
    <property type="protein sequence ID" value="AAP80846.1"/>
    <property type="molecule type" value="mRNA"/>
</dbReference>
<sequence length="193" mass="22080">CRKEVVMANEMDMLAVKDVKMDKHDEQREEMEQPALHDVRSASHSESTSLIARQTRNDLRALQDAMNAMRNERQSCASVGALVQQLESTRVELGMAQKRMLDAEAESANLRREVNLMLKELDSQEMQKALAEEAREDAKRLAQSQRSILEDVRASAAAVAAGAQSEERQSGQRRGRFYEFWRRLLHRDRPLVD</sequence>
<accession>Q7XY32</accession>
<evidence type="ECO:0000256" key="2">
    <source>
        <dbReference type="SAM" id="MobiDB-lite"/>
    </source>
</evidence>
<evidence type="ECO:0000256" key="1">
    <source>
        <dbReference type="SAM" id="Coils"/>
    </source>
</evidence>
<reference evidence="3" key="1">
    <citation type="submission" date="2002-08" db="EMBL/GenBank/DDBJ databases">
        <authorList>
            <person name="Liu C."/>
            <person name="Lee Y."/>
            <person name="Lee H."/>
        </authorList>
    </citation>
    <scope>NUCLEOTIDE SEQUENCE</scope>
</reference>
<feature type="region of interest" description="Disordered" evidence="2">
    <location>
        <begin position="24"/>
        <end position="48"/>
    </location>
</feature>
<feature type="compositionally biased region" description="Basic and acidic residues" evidence="2">
    <location>
        <begin position="24"/>
        <end position="43"/>
    </location>
</feature>
<keyword evidence="1" id="KW-0175">Coiled coil</keyword>
<organism evidence="3">
    <name type="scientific">Griffithsia japonica</name>
    <name type="common">Red alga</name>
    <dbReference type="NCBI Taxonomy" id="83288"/>
    <lineage>
        <taxon>Eukaryota</taxon>
        <taxon>Rhodophyta</taxon>
        <taxon>Florideophyceae</taxon>
        <taxon>Rhodymeniophycidae</taxon>
        <taxon>Ceramiales</taxon>
        <taxon>Ceramiaceae</taxon>
        <taxon>Griffithsia</taxon>
    </lineage>
</organism>
<protein>
    <submittedName>
        <fullName evidence="3">Tropomyosin alpha 3 chain</fullName>
    </submittedName>
</protein>
<evidence type="ECO:0000313" key="3">
    <source>
        <dbReference type="EMBL" id="AAP80846.1"/>
    </source>
</evidence>
<name>Q7XY32_GRIJA</name>
<feature type="non-terminal residue" evidence="3">
    <location>
        <position position="193"/>
    </location>
</feature>
<dbReference type="AlphaFoldDB" id="Q7XY32"/>
<feature type="non-terminal residue" evidence="3">
    <location>
        <position position="1"/>
    </location>
</feature>
<feature type="coiled-coil region" evidence="1">
    <location>
        <begin position="52"/>
        <end position="141"/>
    </location>
</feature>
<proteinExistence type="evidence at transcript level"/>